<organism evidence="4 5">
    <name type="scientific">Dactylonectria estremocensis</name>
    <dbReference type="NCBI Taxonomy" id="1079267"/>
    <lineage>
        <taxon>Eukaryota</taxon>
        <taxon>Fungi</taxon>
        <taxon>Dikarya</taxon>
        <taxon>Ascomycota</taxon>
        <taxon>Pezizomycotina</taxon>
        <taxon>Sordariomycetes</taxon>
        <taxon>Hypocreomycetidae</taxon>
        <taxon>Hypocreales</taxon>
        <taxon>Nectriaceae</taxon>
        <taxon>Dactylonectria</taxon>
    </lineage>
</organism>
<dbReference type="Gene3D" id="3.30.70.360">
    <property type="match status" value="1"/>
</dbReference>
<dbReference type="GO" id="GO:0016805">
    <property type="term" value="F:dipeptidase activity"/>
    <property type="evidence" value="ECO:0007669"/>
    <property type="project" value="InterPro"/>
</dbReference>
<dbReference type="PANTHER" id="PTHR30575:SF0">
    <property type="entry name" value="XAA-ARG DIPEPTIDASE"/>
    <property type="match status" value="1"/>
</dbReference>
<comment type="similarity">
    <text evidence="1 2">Belongs to the peptidase M20A family.</text>
</comment>
<name>A0A9P9E2M5_9HYPO</name>
<accession>A0A9P9E2M5</accession>
<dbReference type="NCBIfam" id="TIGR01891">
    <property type="entry name" value="amidohydrolases"/>
    <property type="match status" value="1"/>
</dbReference>
<protein>
    <recommendedName>
        <fullName evidence="2">Peptidase M20 domain-containing protein 2</fullName>
    </recommendedName>
</protein>
<dbReference type="Gene3D" id="3.40.630.10">
    <property type="entry name" value="Zn peptidases"/>
    <property type="match status" value="1"/>
</dbReference>
<reference evidence="4" key="1">
    <citation type="journal article" date="2021" name="Nat. Commun.">
        <title>Genetic determinants of endophytism in the Arabidopsis root mycobiome.</title>
        <authorList>
            <person name="Mesny F."/>
            <person name="Miyauchi S."/>
            <person name="Thiergart T."/>
            <person name="Pickel B."/>
            <person name="Atanasova L."/>
            <person name="Karlsson M."/>
            <person name="Huettel B."/>
            <person name="Barry K.W."/>
            <person name="Haridas S."/>
            <person name="Chen C."/>
            <person name="Bauer D."/>
            <person name="Andreopoulos W."/>
            <person name="Pangilinan J."/>
            <person name="LaButti K."/>
            <person name="Riley R."/>
            <person name="Lipzen A."/>
            <person name="Clum A."/>
            <person name="Drula E."/>
            <person name="Henrissat B."/>
            <person name="Kohler A."/>
            <person name="Grigoriev I.V."/>
            <person name="Martin F.M."/>
            <person name="Hacquard S."/>
        </authorList>
    </citation>
    <scope>NUCLEOTIDE SEQUENCE</scope>
    <source>
        <strain evidence="4">MPI-CAGE-AT-0021</strain>
    </source>
</reference>
<dbReference type="Proteomes" id="UP000717696">
    <property type="component" value="Unassembled WGS sequence"/>
</dbReference>
<dbReference type="InterPro" id="IPR036264">
    <property type="entry name" value="Bact_exopeptidase_dim_dom"/>
</dbReference>
<comment type="caution">
    <text evidence="4">The sequence shown here is derived from an EMBL/GenBank/DDBJ whole genome shotgun (WGS) entry which is preliminary data.</text>
</comment>
<dbReference type="InterPro" id="IPR017144">
    <property type="entry name" value="Xaa-Arg_dipeptidase"/>
</dbReference>
<dbReference type="InterPro" id="IPR011650">
    <property type="entry name" value="Peptidase_M20_dimer"/>
</dbReference>
<dbReference type="Pfam" id="PF07687">
    <property type="entry name" value="M20_dimer"/>
    <property type="match status" value="1"/>
</dbReference>
<keyword evidence="5" id="KW-1185">Reference proteome</keyword>
<dbReference type="CDD" id="cd05672">
    <property type="entry name" value="M20_ACY1L2-like"/>
    <property type="match status" value="1"/>
</dbReference>
<evidence type="ECO:0000259" key="3">
    <source>
        <dbReference type="Pfam" id="PF07687"/>
    </source>
</evidence>
<sequence>MSSMTLAEAIASKGSLPTSEVTATLDTYSRELRTVNQNIHDHPELCYKETIAHDAITSFLENIGFTVTRHAYGLDTAFEAEQGTGGRLVIFCAEYDALPNIGHACGHNLIATSSLAAFVALAESVKKLGIKGRVRILGTPAEEGGAGKVKLLEAGAFNGDVAAAIMVHPTADHHLPSGFIALAGVKFIASLKLKVEFHGRPAHAGGEPWKGLNALDAAVAAYTSISMLRQQLRPDERIHGVIEDGGTVPNVIPEYSRVNYYIRSPTVKRGEELLARVKACFEAAAAATGCSLNYIHAPTYMDLRINDTLSREFTQVMSTLGAGKVIPRSEEPFTFSTDMGNVSYAVPTFHGAFGIPAPRDAMPHQPRFAEAAGTDDAHSVAITCAKGMALLGWKVLVDDEIAKGAARDFEQKEISD</sequence>
<dbReference type="InterPro" id="IPR017439">
    <property type="entry name" value="Amidohydrolase"/>
</dbReference>
<proteinExistence type="inferred from homology"/>
<evidence type="ECO:0000313" key="4">
    <source>
        <dbReference type="EMBL" id="KAH7129539.1"/>
    </source>
</evidence>
<evidence type="ECO:0000256" key="2">
    <source>
        <dbReference type="PIRNR" id="PIRNR037226"/>
    </source>
</evidence>
<gene>
    <name evidence="4" type="ORF">B0J13DRAFT_588423</name>
</gene>
<dbReference type="PIRSF" id="PIRSF037226">
    <property type="entry name" value="Amidohydrolase_ACY1L2_prd"/>
    <property type="match status" value="1"/>
</dbReference>
<dbReference type="SUPFAM" id="SSF53187">
    <property type="entry name" value="Zn-dependent exopeptidases"/>
    <property type="match status" value="1"/>
</dbReference>
<dbReference type="Pfam" id="PF01546">
    <property type="entry name" value="Peptidase_M20"/>
    <property type="match status" value="1"/>
</dbReference>
<dbReference type="FunFam" id="3.30.70.360:FF:000004">
    <property type="entry name" value="Peptidase M20 domain-containing protein 2"/>
    <property type="match status" value="1"/>
</dbReference>
<evidence type="ECO:0000256" key="1">
    <source>
        <dbReference type="ARBA" id="ARBA00006247"/>
    </source>
</evidence>
<dbReference type="InterPro" id="IPR002933">
    <property type="entry name" value="Peptidase_M20"/>
</dbReference>
<dbReference type="InterPro" id="IPR052030">
    <property type="entry name" value="Peptidase_M20/M20A_hydrolases"/>
</dbReference>
<dbReference type="PANTHER" id="PTHR30575">
    <property type="entry name" value="PEPTIDASE M20"/>
    <property type="match status" value="1"/>
</dbReference>
<dbReference type="OrthoDB" id="6119954at2759"/>
<dbReference type="EMBL" id="JAGMUU010000021">
    <property type="protein sequence ID" value="KAH7129539.1"/>
    <property type="molecule type" value="Genomic_DNA"/>
</dbReference>
<feature type="domain" description="Peptidase M20 dimerisation" evidence="3">
    <location>
        <begin position="191"/>
        <end position="286"/>
    </location>
</feature>
<dbReference type="AlphaFoldDB" id="A0A9P9E2M5"/>
<dbReference type="SUPFAM" id="SSF55031">
    <property type="entry name" value="Bacterial exopeptidase dimerisation domain"/>
    <property type="match status" value="1"/>
</dbReference>
<evidence type="ECO:0000313" key="5">
    <source>
        <dbReference type="Proteomes" id="UP000717696"/>
    </source>
</evidence>